<dbReference type="InterPro" id="IPR006860">
    <property type="entry name" value="FecR"/>
</dbReference>
<dbReference type="RefSeq" id="WP_116856533.1">
    <property type="nucleotide sequence ID" value="NZ_QTJV01000012.1"/>
</dbReference>
<dbReference type="PANTHER" id="PTHR30273">
    <property type="entry name" value="PERIPLASMIC SIGNAL SENSOR AND SIGMA FACTOR ACTIVATOR FECR-RELATED"/>
    <property type="match status" value="1"/>
</dbReference>
<dbReference type="Gene3D" id="3.55.50.30">
    <property type="match status" value="1"/>
</dbReference>
<dbReference type="EMBL" id="QTJV01000012">
    <property type="protein sequence ID" value="RFM31825.1"/>
    <property type="molecule type" value="Genomic_DNA"/>
</dbReference>
<evidence type="ECO:0000313" key="4">
    <source>
        <dbReference type="EMBL" id="RFM31825.1"/>
    </source>
</evidence>
<gene>
    <name evidence="4" type="ORF">DXN04_27075</name>
</gene>
<dbReference type="InterPro" id="IPR032508">
    <property type="entry name" value="FecR_C"/>
</dbReference>
<dbReference type="Proteomes" id="UP000261174">
    <property type="component" value="Unassembled WGS sequence"/>
</dbReference>
<sequence length="364" mass="40342">MIPHIEQLMLEKLSGCISAEDDADLLQMMEAHPEFKTVYKELEQRLGEPVAQEYLAHLDEDALWLASRHKFKKHRSGKWMYAAAAGILLLGSSLLYYLQPRVKPATPGGIVLQLANGQQIDLSDTTKAGTLKVGTAEIHVSGKSVTYDAANGSAEMAMNVLRVPAGKDYKLVLADGTEVWMNAKSEIRFPMAFNGKTREVTVSGEAFFSVKQDPARPFIVHAGDVSVNVLGTAFNINAYASPRVALASGKVALKGKNSEQVIQLSPGYEAVYNQQLFSIDAFDKRNTLGWMEGKYYFRHATLKDIGAVINRWFDIEVEFDNTTAEKLDITGILTKQDGLNDFLDNLDKTTGIKYELKNGVLRFR</sequence>
<dbReference type="Pfam" id="PF16344">
    <property type="entry name" value="FecR_C"/>
    <property type="match status" value="1"/>
</dbReference>
<feature type="domain" description="FecR protein" evidence="2">
    <location>
        <begin position="161"/>
        <end position="251"/>
    </location>
</feature>
<organism evidence="4 5">
    <name type="scientific">Chitinophaga silvisoli</name>
    <dbReference type="NCBI Taxonomy" id="2291814"/>
    <lineage>
        <taxon>Bacteria</taxon>
        <taxon>Pseudomonadati</taxon>
        <taxon>Bacteroidota</taxon>
        <taxon>Chitinophagia</taxon>
        <taxon>Chitinophagales</taxon>
        <taxon>Chitinophagaceae</taxon>
        <taxon>Chitinophaga</taxon>
    </lineage>
</organism>
<evidence type="ECO:0000256" key="1">
    <source>
        <dbReference type="SAM" id="Phobius"/>
    </source>
</evidence>
<evidence type="ECO:0000259" key="2">
    <source>
        <dbReference type="Pfam" id="PF04773"/>
    </source>
</evidence>
<keyword evidence="1" id="KW-0812">Transmembrane</keyword>
<keyword evidence="1" id="KW-0472">Membrane</keyword>
<reference evidence="4 5" key="1">
    <citation type="submission" date="2018-08" db="EMBL/GenBank/DDBJ databases">
        <title>Chitinophaga sp. K20C18050901, a novel bacterium isolated from forest soil.</title>
        <authorList>
            <person name="Wang C."/>
        </authorList>
    </citation>
    <scope>NUCLEOTIDE SEQUENCE [LARGE SCALE GENOMIC DNA]</scope>
    <source>
        <strain evidence="4 5">K20C18050901</strain>
    </source>
</reference>
<keyword evidence="5" id="KW-1185">Reference proteome</keyword>
<keyword evidence="1" id="KW-1133">Transmembrane helix</keyword>
<comment type="caution">
    <text evidence="4">The sequence shown here is derived from an EMBL/GenBank/DDBJ whole genome shotgun (WGS) entry which is preliminary data.</text>
</comment>
<dbReference type="GO" id="GO:0016989">
    <property type="term" value="F:sigma factor antagonist activity"/>
    <property type="evidence" value="ECO:0007669"/>
    <property type="project" value="TreeGrafter"/>
</dbReference>
<dbReference type="PANTHER" id="PTHR30273:SF2">
    <property type="entry name" value="PROTEIN FECR"/>
    <property type="match status" value="1"/>
</dbReference>
<proteinExistence type="predicted"/>
<feature type="domain" description="Protein FecR C-terminal" evidence="3">
    <location>
        <begin position="294"/>
        <end position="358"/>
    </location>
</feature>
<protein>
    <submittedName>
        <fullName evidence="4">DUF4974 domain-containing protein</fullName>
    </submittedName>
</protein>
<dbReference type="Gene3D" id="2.60.120.1440">
    <property type="match status" value="1"/>
</dbReference>
<accession>A0A3E1NV48</accession>
<name>A0A3E1NV48_9BACT</name>
<dbReference type="Pfam" id="PF04773">
    <property type="entry name" value="FecR"/>
    <property type="match status" value="1"/>
</dbReference>
<dbReference type="OrthoDB" id="1099963at2"/>
<evidence type="ECO:0000313" key="5">
    <source>
        <dbReference type="Proteomes" id="UP000261174"/>
    </source>
</evidence>
<dbReference type="PIRSF" id="PIRSF018266">
    <property type="entry name" value="FecR"/>
    <property type="match status" value="1"/>
</dbReference>
<evidence type="ECO:0000259" key="3">
    <source>
        <dbReference type="Pfam" id="PF16344"/>
    </source>
</evidence>
<dbReference type="InterPro" id="IPR012373">
    <property type="entry name" value="Ferrdict_sens_TM"/>
</dbReference>
<feature type="transmembrane region" description="Helical" evidence="1">
    <location>
        <begin position="79"/>
        <end position="98"/>
    </location>
</feature>
<dbReference type="AlphaFoldDB" id="A0A3E1NV48"/>